<gene>
    <name evidence="1" type="ORF">Vadar_012893</name>
</gene>
<sequence>MNVALNEVKGGLRLKLVSFALYDEKFKIHPMGLEASTNQELNPGIHLDLNTATKDLLPSKILCSVMNIQLLAEKDLKVRMQITLVPEQDQSESTSPESYPPEPSTPIGYSFCKVLTASDAGSHDGFIVLKKHAECFPEVDKNQEPPICSTIALELGSQRHVNERKFVSSRGENGELHAGVRRVAPQQCSMQSSVITNQSLHLGVLATVSHVVANGTLFVVFNKPRRSQFIIGLNKYLEAVNNCFGVGMRFKMRFEGEDSLERRFTGTIVGVEDLSSEWKNSEWRSLRVQWDEAATIARPERVSPWEIEPFVPSAPSSLVQPVLAKNKRPRLPIEAEKDLKVRMQITLVPEQDQSESTSPESYPPEPSTPIGYSFCKVLTASDAGSHDGFIVLKKHAECFPEVDKNQEPPICSTIALELGSQRHVNERKFVSSRGENGELHAGVRRVAPQQCSMQSSVITNQSLHLGVLATVSHVVANGTLFVVFNKPRRSQFIIGLNKYLEAVNNCFGVGMRFKMRFEGEDSLERRFTGTIVGVEDLSSEWKNSEWRSLRVQWDEAATIARPERVSPWEIEPFVPSAPSSLVQPVLAKNKRPRLPIEAEKDLKVRMQITLVPEQDQSESTSPESYPPEPSTPIGYSFCKVLTASDAGSHDGFIVLKKHAECFPEVDKNQEPPICSTIALELGSQRHVNERKFVSSRGENGELHAGVRRVAPQQCSMQSSVITNQSLHLGVLATVSHVVANGTLFVVFNKPRRSQFIIGLNKYLEAVNNCFGVGMRFKMRFEGEDSLERRFTGTIVGVEDLSSEWKNSEWRSLRVQWDEAATIARPERVSPWEIEPFVPSAPSSLVQPVLAKNKRPRLPIEVPIHGESHR</sequence>
<evidence type="ECO:0000313" key="2">
    <source>
        <dbReference type="Proteomes" id="UP000828048"/>
    </source>
</evidence>
<keyword evidence="2" id="KW-1185">Reference proteome</keyword>
<evidence type="ECO:0000313" key="1">
    <source>
        <dbReference type="EMBL" id="KAH7840120.1"/>
    </source>
</evidence>
<dbReference type="EMBL" id="CM037160">
    <property type="protein sequence ID" value="KAH7840120.1"/>
    <property type="molecule type" value="Genomic_DNA"/>
</dbReference>
<protein>
    <submittedName>
        <fullName evidence="1">Uncharacterized protein</fullName>
    </submittedName>
</protein>
<proteinExistence type="predicted"/>
<organism evidence="1 2">
    <name type="scientific">Vaccinium darrowii</name>
    <dbReference type="NCBI Taxonomy" id="229202"/>
    <lineage>
        <taxon>Eukaryota</taxon>
        <taxon>Viridiplantae</taxon>
        <taxon>Streptophyta</taxon>
        <taxon>Embryophyta</taxon>
        <taxon>Tracheophyta</taxon>
        <taxon>Spermatophyta</taxon>
        <taxon>Magnoliopsida</taxon>
        <taxon>eudicotyledons</taxon>
        <taxon>Gunneridae</taxon>
        <taxon>Pentapetalae</taxon>
        <taxon>asterids</taxon>
        <taxon>Ericales</taxon>
        <taxon>Ericaceae</taxon>
        <taxon>Vaccinioideae</taxon>
        <taxon>Vaccinieae</taxon>
        <taxon>Vaccinium</taxon>
    </lineage>
</organism>
<dbReference type="Proteomes" id="UP000828048">
    <property type="component" value="Chromosome 10"/>
</dbReference>
<accession>A0ACB7XH73</accession>
<comment type="caution">
    <text evidence="1">The sequence shown here is derived from an EMBL/GenBank/DDBJ whole genome shotgun (WGS) entry which is preliminary data.</text>
</comment>
<name>A0ACB7XH73_9ERIC</name>
<reference evidence="1 2" key="1">
    <citation type="journal article" date="2021" name="Hortic Res">
        <title>High-quality reference genome and annotation aids understanding of berry development for evergreen blueberry (Vaccinium darrowii).</title>
        <authorList>
            <person name="Yu J."/>
            <person name="Hulse-Kemp A.M."/>
            <person name="Babiker E."/>
            <person name="Staton M."/>
        </authorList>
    </citation>
    <scope>NUCLEOTIDE SEQUENCE [LARGE SCALE GENOMIC DNA]</scope>
    <source>
        <strain evidence="2">cv. NJ 8807/NJ 8810</strain>
        <tissue evidence="1">Young leaf</tissue>
    </source>
</reference>